<proteinExistence type="predicted"/>
<sequence>MSRRKKEALPEGPVKRQRTNLRSQSVSEPPLPKNESVAFKDAWAVLYRAGWTSKRANGRSLDLRYRYVRPGGDPNGKEGDDLLGEQAVTNYYRRMYCVENSDNVVGNDCGGGDERADEFRPEQLDGPNEDADRNAWRSVVSAANAICSSGGHELPVPETSVDESNSSSRRGPDAEAHATETLCAVCKEECSRARKLSFQASSLTQTEV</sequence>
<accession>A0A6A3N4I4</accession>
<feature type="region of interest" description="Disordered" evidence="1">
    <location>
        <begin position="109"/>
        <end position="131"/>
    </location>
</feature>
<dbReference type="EMBL" id="QXFU01000340">
    <property type="protein sequence ID" value="KAE9036186.1"/>
    <property type="molecule type" value="Genomic_DNA"/>
</dbReference>
<dbReference type="AlphaFoldDB" id="A0A6A3N4I4"/>
<evidence type="ECO:0000313" key="2">
    <source>
        <dbReference type="EMBL" id="KAE9036186.1"/>
    </source>
</evidence>
<evidence type="ECO:0000313" key="3">
    <source>
        <dbReference type="Proteomes" id="UP000435112"/>
    </source>
</evidence>
<organism evidence="2 3">
    <name type="scientific">Phytophthora rubi</name>
    <dbReference type="NCBI Taxonomy" id="129364"/>
    <lineage>
        <taxon>Eukaryota</taxon>
        <taxon>Sar</taxon>
        <taxon>Stramenopiles</taxon>
        <taxon>Oomycota</taxon>
        <taxon>Peronosporomycetes</taxon>
        <taxon>Peronosporales</taxon>
        <taxon>Peronosporaceae</taxon>
        <taxon>Phytophthora</taxon>
    </lineage>
</organism>
<dbReference type="OrthoDB" id="125227at2759"/>
<feature type="region of interest" description="Disordered" evidence="1">
    <location>
        <begin position="1"/>
        <end position="34"/>
    </location>
</feature>
<protein>
    <submittedName>
        <fullName evidence="2">Uncharacterized protein</fullName>
    </submittedName>
</protein>
<comment type="caution">
    <text evidence="2">The sequence shown here is derived from an EMBL/GenBank/DDBJ whole genome shotgun (WGS) entry which is preliminary data.</text>
</comment>
<evidence type="ECO:0000256" key="1">
    <source>
        <dbReference type="SAM" id="MobiDB-lite"/>
    </source>
</evidence>
<dbReference type="Proteomes" id="UP000435112">
    <property type="component" value="Unassembled WGS sequence"/>
</dbReference>
<feature type="region of interest" description="Disordered" evidence="1">
    <location>
        <begin position="148"/>
        <end position="176"/>
    </location>
</feature>
<gene>
    <name evidence="2" type="ORF">PR002_g7218</name>
</gene>
<feature type="compositionally biased region" description="Basic and acidic residues" evidence="1">
    <location>
        <begin position="112"/>
        <end position="123"/>
    </location>
</feature>
<reference evidence="2 3" key="1">
    <citation type="submission" date="2018-09" db="EMBL/GenBank/DDBJ databases">
        <title>Genomic investigation of the strawberry pathogen Phytophthora fragariae indicates pathogenicity is determined by transcriptional variation in three key races.</title>
        <authorList>
            <person name="Adams T.M."/>
            <person name="Armitage A.D."/>
            <person name="Sobczyk M.K."/>
            <person name="Bates H.J."/>
            <person name="Dunwell J.M."/>
            <person name="Nellist C.F."/>
            <person name="Harrison R.J."/>
        </authorList>
    </citation>
    <scope>NUCLEOTIDE SEQUENCE [LARGE SCALE GENOMIC DNA]</scope>
    <source>
        <strain evidence="2 3">SCRP324</strain>
    </source>
</reference>
<name>A0A6A3N4I4_9STRA</name>